<gene>
    <name evidence="2" type="ORF">RHGRI_030859</name>
</gene>
<sequence>MAWDRRPQPLLTNQSFLLFWAKNGCKQPPNPNHQEWDTIRHPKIPAEGWYAKISISQKRRLQRKFASRIYDGPLDHVNDPMRPIANMVWTRELGESKGKKELKQKMEEFQKLMEDDDDNLLDESDHDQDELIRDATPSPQKPATFGEGLATIQFGSVPSTFQCNMILVLPK</sequence>
<dbReference type="EMBL" id="JACTNZ010000011">
    <property type="protein sequence ID" value="KAG5523993.1"/>
    <property type="molecule type" value="Genomic_DNA"/>
</dbReference>
<feature type="region of interest" description="Disordered" evidence="1">
    <location>
        <begin position="115"/>
        <end position="145"/>
    </location>
</feature>
<evidence type="ECO:0000313" key="3">
    <source>
        <dbReference type="Proteomes" id="UP000823749"/>
    </source>
</evidence>
<proteinExistence type="predicted"/>
<evidence type="ECO:0000256" key="1">
    <source>
        <dbReference type="SAM" id="MobiDB-lite"/>
    </source>
</evidence>
<organism evidence="2 3">
    <name type="scientific">Rhododendron griersonianum</name>
    <dbReference type="NCBI Taxonomy" id="479676"/>
    <lineage>
        <taxon>Eukaryota</taxon>
        <taxon>Viridiplantae</taxon>
        <taxon>Streptophyta</taxon>
        <taxon>Embryophyta</taxon>
        <taxon>Tracheophyta</taxon>
        <taxon>Spermatophyta</taxon>
        <taxon>Magnoliopsida</taxon>
        <taxon>eudicotyledons</taxon>
        <taxon>Gunneridae</taxon>
        <taxon>Pentapetalae</taxon>
        <taxon>asterids</taxon>
        <taxon>Ericales</taxon>
        <taxon>Ericaceae</taxon>
        <taxon>Ericoideae</taxon>
        <taxon>Rhodoreae</taxon>
        <taxon>Rhododendron</taxon>
    </lineage>
</organism>
<keyword evidence="3" id="KW-1185">Reference proteome</keyword>
<reference evidence="2" key="1">
    <citation type="submission" date="2020-08" db="EMBL/GenBank/DDBJ databases">
        <title>Plant Genome Project.</title>
        <authorList>
            <person name="Zhang R.-G."/>
        </authorList>
    </citation>
    <scope>NUCLEOTIDE SEQUENCE</scope>
    <source>
        <strain evidence="2">WSP0</strain>
        <tissue evidence="2">Leaf</tissue>
    </source>
</reference>
<dbReference type="Proteomes" id="UP000823749">
    <property type="component" value="Chromosome 11"/>
</dbReference>
<name>A0AAV6I8U0_9ERIC</name>
<comment type="caution">
    <text evidence="2">The sequence shown here is derived from an EMBL/GenBank/DDBJ whole genome shotgun (WGS) entry which is preliminary data.</text>
</comment>
<feature type="compositionally biased region" description="Acidic residues" evidence="1">
    <location>
        <begin position="115"/>
        <end position="128"/>
    </location>
</feature>
<accession>A0AAV6I8U0</accession>
<dbReference type="AlphaFoldDB" id="A0AAV6I8U0"/>
<protein>
    <submittedName>
        <fullName evidence="2">Uncharacterized protein</fullName>
    </submittedName>
</protein>
<evidence type="ECO:0000313" key="2">
    <source>
        <dbReference type="EMBL" id="KAG5523993.1"/>
    </source>
</evidence>